<dbReference type="SUPFAM" id="SSF88659">
    <property type="entry name" value="Sigma3 and sigma4 domains of RNA polymerase sigma factors"/>
    <property type="match status" value="1"/>
</dbReference>
<dbReference type="InterPro" id="IPR013325">
    <property type="entry name" value="RNA_pol_sigma_r2"/>
</dbReference>
<dbReference type="InterPro" id="IPR007627">
    <property type="entry name" value="RNA_pol_sigma70_r2"/>
</dbReference>
<keyword evidence="3" id="KW-0731">Sigma factor</keyword>
<dbReference type="EMBL" id="RDOJ01000004">
    <property type="protein sequence ID" value="RLZ11688.1"/>
    <property type="molecule type" value="Genomic_DNA"/>
</dbReference>
<dbReference type="PANTHER" id="PTHR43133">
    <property type="entry name" value="RNA POLYMERASE ECF-TYPE SIGMA FACTO"/>
    <property type="match status" value="1"/>
</dbReference>
<dbReference type="GO" id="GO:0016987">
    <property type="term" value="F:sigma factor activity"/>
    <property type="evidence" value="ECO:0007669"/>
    <property type="project" value="UniProtKB-KW"/>
</dbReference>
<protein>
    <submittedName>
        <fullName evidence="7">Sigma-70 family RNA polymerase sigma factor</fullName>
    </submittedName>
</protein>
<keyword evidence="4" id="KW-0804">Transcription</keyword>
<dbReference type="Proteomes" id="UP000275348">
    <property type="component" value="Unassembled WGS sequence"/>
</dbReference>
<evidence type="ECO:0000256" key="3">
    <source>
        <dbReference type="ARBA" id="ARBA00023082"/>
    </source>
</evidence>
<evidence type="ECO:0000256" key="4">
    <source>
        <dbReference type="ARBA" id="ARBA00023163"/>
    </source>
</evidence>
<keyword evidence="8" id="KW-1185">Reference proteome</keyword>
<dbReference type="SUPFAM" id="SSF88946">
    <property type="entry name" value="Sigma2 domain of RNA polymerase sigma factors"/>
    <property type="match status" value="1"/>
</dbReference>
<proteinExistence type="inferred from homology"/>
<dbReference type="InterPro" id="IPR013249">
    <property type="entry name" value="RNA_pol_sigma70_r4_t2"/>
</dbReference>
<organism evidence="7 8">
    <name type="scientific">Faecalibacter macacae</name>
    <dbReference type="NCBI Taxonomy" id="1859289"/>
    <lineage>
        <taxon>Bacteria</taxon>
        <taxon>Pseudomonadati</taxon>
        <taxon>Bacteroidota</taxon>
        <taxon>Flavobacteriia</taxon>
        <taxon>Flavobacteriales</taxon>
        <taxon>Weeksellaceae</taxon>
        <taxon>Faecalibacter</taxon>
    </lineage>
</organism>
<evidence type="ECO:0000256" key="2">
    <source>
        <dbReference type="ARBA" id="ARBA00023015"/>
    </source>
</evidence>
<evidence type="ECO:0000259" key="6">
    <source>
        <dbReference type="Pfam" id="PF08281"/>
    </source>
</evidence>
<dbReference type="CDD" id="cd06171">
    <property type="entry name" value="Sigma70_r4"/>
    <property type="match status" value="1"/>
</dbReference>
<gene>
    <name evidence="7" type="ORF">EAH69_04505</name>
</gene>
<accession>A0A3L9MFL0</accession>
<feature type="domain" description="RNA polymerase sigma-70 region 2" evidence="5">
    <location>
        <begin position="23"/>
        <end position="88"/>
    </location>
</feature>
<feature type="domain" description="RNA polymerase sigma factor 70 region 4 type 2" evidence="6">
    <location>
        <begin position="116"/>
        <end position="166"/>
    </location>
</feature>
<dbReference type="OrthoDB" id="1056775at2"/>
<dbReference type="InterPro" id="IPR014284">
    <property type="entry name" value="RNA_pol_sigma-70_dom"/>
</dbReference>
<name>A0A3L9MFL0_9FLAO</name>
<dbReference type="Gene3D" id="1.10.10.10">
    <property type="entry name" value="Winged helix-like DNA-binding domain superfamily/Winged helix DNA-binding domain"/>
    <property type="match status" value="1"/>
</dbReference>
<dbReference type="NCBIfam" id="TIGR02937">
    <property type="entry name" value="sigma70-ECF"/>
    <property type="match status" value="1"/>
</dbReference>
<dbReference type="GO" id="GO:0003677">
    <property type="term" value="F:DNA binding"/>
    <property type="evidence" value="ECO:0007669"/>
    <property type="project" value="InterPro"/>
</dbReference>
<dbReference type="GO" id="GO:0006352">
    <property type="term" value="P:DNA-templated transcription initiation"/>
    <property type="evidence" value="ECO:0007669"/>
    <property type="project" value="InterPro"/>
</dbReference>
<keyword evidence="2" id="KW-0805">Transcription regulation</keyword>
<comment type="similarity">
    <text evidence="1">Belongs to the sigma-70 factor family. ECF subfamily.</text>
</comment>
<evidence type="ECO:0000259" key="5">
    <source>
        <dbReference type="Pfam" id="PF04542"/>
    </source>
</evidence>
<sequence>MGNPIEKIVLLCKKKDRKAQELLYSQFSPILFSICLRYSDNYEDAQDTFQEGFILIFNKIDQYNFEGSFEGWMKKIMVNLSLEKYRKKLKFLNDEVDQIPDITDIEDNDEFDYEYDEILTIIQTLPTQYRQVFNLYVIEDYSHQEIAELLKISVGTSKSNLSRARSILKQKLHHLKSPVVNEQIRSAY</sequence>
<dbReference type="AlphaFoldDB" id="A0A3L9MFL0"/>
<dbReference type="Pfam" id="PF08281">
    <property type="entry name" value="Sigma70_r4_2"/>
    <property type="match status" value="1"/>
</dbReference>
<dbReference type="Pfam" id="PF04542">
    <property type="entry name" value="Sigma70_r2"/>
    <property type="match status" value="1"/>
</dbReference>
<dbReference type="InterPro" id="IPR039425">
    <property type="entry name" value="RNA_pol_sigma-70-like"/>
</dbReference>
<dbReference type="InterPro" id="IPR013324">
    <property type="entry name" value="RNA_pol_sigma_r3/r4-like"/>
</dbReference>
<evidence type="ECO:0000313" key="8">
    <source>
        <dbReference type="Proteomes" id="UP000275348"/>
    </source>
</evidence>
<comment type="caution">
    <text evidence="7">The sequence shown here is derived from an EMBL/GenBank/DDBJ whole genome shotgun (WGS) entry which is preliminary data.</text>
</comment>
<evidence type="ECO:0000313" key="7">
    <source>
        <dbReference type="EMBL" id="RLZ11688.1"/>
    </source>
</evidence>
<dbReference type="InterPro" id="IPR036388">
    <property type="entry name" value="WH-like_DNA-bd_sf"/>
</dbReference>
<dbReference type="RefSeq" id="WP_121933994.1">
    <property type="nucleotide sequence ID" value="NZ_RDOJ01000004.1"/>
</dbReference>
<dbReference type="Gene3D" id="1.10.1740.10">
    <property type="match status" value="1"/>
</dbReference>
<reference evidence="7 8" key="1">
    <citation type="submission" date="2018-10" db="EMBL/GenBank/DDBJ databases">
        <authorList>
            <person name="Chen X."/>
        </authorList>
    </citation>
    <scope>NUCLEOTIDE SEQUENCE [LARGE SCALE GENOMIC DNA]</scope>
    <source>
        <strain evidence="7 8">YIM 102668</strain>
    </source>
</reference>
<evidence type="ECO:0000256" key="1">
    <source>
        <dbReference type="ARBA" id="ARBA00010641"/>
    </source>
</evidence>
<dbReference type="PANTHER" id="PTHR43133:SF46">
    <property type="entry name" value="RNA POLYMERASE SIGMA-70 FACTOR ECF SUBFAMILY"/>
    <property type="match status" value="1"/>
</dbReference>